<dbReference type="EMBL" id="LN847244">
    <property type="protein sequence ID" value="CRI49077.1"/>
    <property type="molecule type" value="Genomic_DNA"/>
</dbReference>
<dbReference type="EMBL" id="LN847003">
    <property type="protein sequence ID" value="CRI40058.1"/>
    <property type="molecule type" value="Genomic_DNA"/>
</dbReference>
<evidence type="ECO:0000313" key="4">
    <source>
        <dbReference type="EMBL" id="CRI45654.1"/>
    </source>
</evidence>
<accession>A0A0F7WRZ1</accession>
<evidence type="ECO:0000313" key="6">
    <source>
        <dbReference type="EMBL" id="CRI49077.1"/>
    </source>
</evidence>
<proteinExistence type="predicted"/>
<evidence type="ECO:0000313" key="9">
    <source>
        <dbReference type="EMBL" id="CRI52465.1"/>
    </source>
</evidence>
<dbReference type="EMBL" id="LN847240">
    <property type="protein sequence ID" value="CRI50208.1"/>
    <property type="molecule type" value="Genomic_DNA"/>
</dbReference>
<dbReference type="EMBL" id="LN847230">
    <property type="protein sequence ID" value="CRI46783.1"/>
    <property type="molecule type" value="Genomic_DNA"/>
</dbReference>
<evidence type="ECO:0000313" key="5">
    <source>
        <dbReference type="EMBL" id="CRI46783.1"/>
    </source>
</evidence>
<gene>
    <name evidence="1" type="ORF">BN1224_CV15_B_01150</name>
    <name evidence="3" type="ORF">BN1224_H12_BE_00110</name>
    <name evidence="4" type="ORF">BN1224_MUL2216_D_00340</name>
    <name evidence="5" type="ORF">BN1224_Panola_B_01220</name>
    <name evidence="7" type="ORF">BN1224_PB1_B_01770</name>
    <name evidence="6" type="ORF">BN1224_U1271_C_00170</name>
    <name evidence="8" type="ORF">BN1224_UZG1_A_01880</name>
    <name evidence="9" type="ORF">BN1224_Wien2_B_01760</name>
    <name evidence="2" type="ORF">CWL029c_C_00180</name>
</gene>
<dbReference type="RefSeq" id="WP_010882831.1">
    <property type="nucleotide sequence ID" value="NZ_LN846980.1"/>
</dbReference>
<dbReference type="EMBL" id="LN847119">
    <property type="protein sequence ID" value="CRI43414.1"/>
    <property type="molecule type" value="Genomic_DNA"/>
</dbReference>
<organism evidence="2">
    <name type="scientific">Chlamydia pneumoniae</name>
    <name type="common">Chlamydophila pneumoniae</name>
    <dbReference type="NCBI Taxonomy" id="83558"/>
    <lineage>
        <taxon>Bacteria</taxon>
        <taxon>Pseudomonadati</taxon>
        <taxon>Chlamydiota</taxon>
        <taxon>Chlamydiia</taxon>
        <taxon>Chlamydiales</taxon>
        <taxon>Chlamydiaceae</taxon>
        <taxon>Chlamydia/Chlamydophila group</taxon>
        <taxon>Chlamydia</taxon>
    </lineage>
</organism>
<evidence type="ECO:0000313" key="7">
    <source>
        <dbReference type="EMBL" id="CRI50208.1"/>
    </source>
</evidence>
<evidence type="ECO:0000313" key="1">
    <source>
        <dbReference type="EMBL" id="CRI37792.1"/>
    </source>
</evidence>
<protein>
    <submittedName>
        <fullName evidence="2">Uncharacterized protein CPn_0180/CP_0588/CPj0180/CpB0183</fullName>
    </submittedName>
</protein>
<sequence length="184" mass="21135">MASETYPSQILHAQREVRDAYFNQADCHPARANQILEAKKICLLDVYHTNHYSVFTFCVDNYPNLRFTFVSSKNNEMNGLSNPLDNVLVEAMVRRTHARNLLAACKIRNIEVPRVVGLDLRSGILISKLELKQPQFQSLTEDFVNHSTNQEEARVHQKHVLLISLILLCKQAVLESFQEKKRSS</sequence>
<name>A0A0F7WRZ1_CHLPN</name>
<dbReference type="AlphaFoldDB" id="A0A0F7WRZ1"/>
<dbReference type="EMBL" id="LN847225">
    <property type="protein sequence ID" value="CRI45654.1"/>
    <property type="molecule type" value="Genomic_DNA"/>
</dbReference>
<dbReference type="EMBL" id="LN847245">
    <property type="protein sequence ID" value="CRI51333.1"/>
    <property type="molecule type" value="Genomic_DNA"/>
</dbReference>
<dbReference type="GeneID" id="63510144"/>
<evidence type="ECO:0000313" key="2">
    <source>
        <dbReference type="EMBL" id="CRI40058.1"/>
    </source>
</evidence>
<evidence type="ECO:0000313" key="3">
    <source>
        <dbReference type="EMBL" id="CRI43414.1"/>
    </source>
</evidence>
<evidence type="ECO:0000313" key="8">
    <source>
        <dbReference type="EMBL" id="CRI51333.1"/>
    </source>
</evidence>
<dbReference type="EMBL" id="LN846998">
    <property type="protein sequence ID" value="CRI37792.1"/>
    <property type="molecule type" value="Genomic_DNA"/>
</dbReference>
<dbReference type="EMBL" id="LN847249">
    <property type="protein sequence ID" value="CRI52465.1"/>
    <property type="molecule type" value="Genomic_DNA"/>
</dbReference>
<reference evidence="2" key="1">
    <citation type="submission" date="2015-05" db="EMBL/GenBank/DDBJ databases">
        <authorList>
            <person name="Rattei Thomas"/>
        </authorList>
    </citation>
    <scope>NUCLEOTIDE SEQUENCE</scope>
    <source>
        <strain evidence="1">CV15</strain>
        <strain evidence="2">CWL029c</strain>
        <strain evidence="3">H12</strain>
        <strain evidence="4">MUL2216</strain>
        <strain evidence="5">Panola</strain>
        <strain evidence="7">PB1</strain>
        <strain evidence="6">U1271</strain>
        <strain evidence="8">UZG1</strain>
        <strain evidence="9">Wien2</strain>
    </source>
</reference>
<dbReference type="PATRIC" id="fig|83558.13.peg.195"/>